<dbReference type="EMBL" id="AAOE01000017">
    <property type="protein sequence ID" value="EAR08671.1"/>
    <property type="molecule type" value="Genomic_DNA"/>
</dbReference>
<organism evidence="1 2">
    <name type="scientific">Reinekea blandensis MED297</name>
    <dbReference type="NCBI Taxonomy" id="314283"/>
    <lineage>
        <taxon>Bacteria</taxon>
        <taxon>Pseudomonadati</taxon>
        <taxon>Pseudomonadota</taxon>
        <taxon>Gammaproteobacteria</taxon>
        <taxon>Oceanospirillales</taxon>
        <taxon>Saccharospirillaceae</taxon>
        <taxon>Reinekea</taxon>
    </lineage>
</organism>
<dbReference type="OrthoDB" id="9820278at2"/>
<keyword evidence="2" id="KW-1185">Reference proteome</keyword>
<keyword evidence="1" id="KW-0012">Acyltransferase</keyword>
<evidence type="ECO:0000313" key="1">
    <source>
        <dbReference type="EMBL" id="EAR08671.1"/>
    </source>
</evidence>
<accession>A4BGM3</accession>
<dbReference type="HOGENOM" id="CLU_852243_0_0_6"/>
<name>A4BGM3_9GAMM</name>
<dbReference type="EC" id="2.3.1.61" evidence="1"/>
<keyword evidence="1" id="KW-0808">Transferase</keyword>
<protein>
    <submittedName>
        <fullName evidence="1">Dihydrolipoamide acetyltransferase</fullName>
        <ecNumber evidence="1">2.3.1.61</ecNumber>
    </submittedName>
</protein>
<dbReference type="RefSeq" id="WP_008042806.1">
    <property type="nucleotide sequence ID" value="NZ_CH724149.1"/>
</dbReference>
<sequence length="326" mass="36676">MSRIDSIKLLGDSTVSVPLFNPQEMPNLAFKHTSILLNGEMMADSTDPDEREAFAQSLESVPKLSFDVKQPTVRWADFLAEQFLTNDACFVFSPSAELYPEYQSEIQKAQVVQKTQYADFFAQNNRPTGKLVSLEVPTGNWLCGISLIMWQAQKLLQSKDPEESVSLTKLKALFEQISQRTVTFSLISIAELNGVARDALLHENLMSRIGGTLGKSQWFTHEMCKDNAQIIEKGELSGLIDQMFISLMTIIERKALAFNRIIICCTHQQLEMLKETLAFQQIDQMQGHWNFKWVHQVPSITAQALTGKSAIHISCANKELLSAGQE</sequence>
<dbReference type="GO" id="GO:0004149">
    <property type="term" value="F:dihydrolipoyllysine-residue succinyltransferase activity"/>
    <property type="evidence" value="ECO:0007669"/>
    <property type="project" value="UniProtKB-EC"/>
</dbReference>
<proteinExistence type="predicted"/>
<dbReference type="AlphaFoldDB" id="A4BGM3"/>
<reference evidence="1 2" key="1">
    <citation type="submission" date="2006-02" db="EMBL/GenBank/DDBJ databases">
        <authorList>
            <person name="Pinhassi J."/>
            <person name="Pedros-Alio C."/>
            <person name="Ferriera S."/>
            <person name="Johnson J."/>
            <person name="Kravitz S."/>
            <person name="Halpern A."/>
            <person name="Remington K."/>
            <person name="Beeson K."/>
            <person name="Tran B."/>
            <person name="Rogers Y.-H."/>
            <person name="Friedman R."/>
            <person name="Venter J.C."/>
        </authorList>
    </citation>
    <scope>NUCLEOTIDE SEQUENCE [LARGE SCALE GENOMIC DNA]</scope>
    <source>
        <strain evidence="1 2">MED297</strain>
    </source>
</reference>
<evidence type="ECO:0000313" key="2">
    <source>
        <dbReference type="Proteomes" id="UP000005953"/>
    </source>
</evidence>
<gene>
    <name evidence="1" type="ORF">MED297_14185</name>
</gene>
<dbReference type="Proteomes" id="UP000005953">
    <property type="component" value="Unassembled WGS sequence"/>
</dbReference>
<comment type="caution">
    <text evidence="1">The sequence shown here is derived from an EMBL/GenBank/DDBJ whole genome shotgun (WGS) entry which is preliminary data.</text>
</comment>